<evidence type="ECO:0000313" key="4">
    <source>
        <dbReference type="EMBL" id="EED35711.1"/>
    </source>
</evidence>
<protein>
    <submittedName>
        <fullName evidence="4">Magnesium-chelatase 60 kDa subunit</fullName>
        <ecNumber evidence="4">6.6.1.1</ecNumber>
    </submittedName>
</protein>
<evidence type="ECO:0000256" key="2">
    <source>
        <dbReference type="SAM" id="MobiDB-lite"/>
    </source>
</evidence>
<name>B8KT14_9GAMM</name>
<accession>B8KT14</accession>
<feature type="region of interest" description="Disordered" evidence="2">
    <location>
        <begin position="346"/>
        <end position="380"/>
    </location>
</feature>
<dbReference type="AlphaFoldDB" id="B8KT14"/>
<dbReference type="PANTHER" id="PTHR43473">
    <property type="entry name" value="MAGNESIUM-CHELATASE SUBUNIT CHLD, CHLOROPLASTIC"/>
    <property type="match status" value="1"/>
</dbReference>
<dbReference type="STRING" id="565045.NOR51B_1658"/>
<evidence type="ECO:0000313" key="5">
    <source>
        <dbReference type="Proteomes" id="UP000004699"/>
    </source>
</evidence>
<sequence length="610" mass="65661">MSDEFSPEPPAQTAWEAAGWAAAAIAVDPINLGGVCLRAAPGPVRDLWLELLRDVSDCDRWRRIPLHISESRLLGGINLAATMNSGKLVGEQGLLSEADGGFVVLAMAERAERNTIAHLCHGLDTGEIIVEREGLRDKVSARFAVIALDEGLPDEHLSRALADRLALHVDLHSVSIRDITPLPFDVDDVLNARHRLPDVVMDDRQIEALASTAAALGIDSTRILILGSRLARTCAALSDREAVNELDLQRVITLLLLHHATQIPASDDVAEPAPEQPPPVEEPEQADADEPPASEQAQDEEAQSPETEPDDPVPLEALSEQLLEASTAVLPAEMLGQLLLRNQPSRRQSLHAGKSGATQRSKQRGRPIGVKPGNPKSGEKLNLVATLRTAAPWQRLRQQQRDGLNTGTNIAIETSDFRVVRYRQRSASTTVFVVDASGSAALHRLAEAKGAVELLLAECYVRRDQVALIAFRGTEAELLLPPTRSLVRAKRSLAELPGGGGTPLASALRLLDTVTEQIASHGGTPHYVLLTDGRANIGLSGEPGREQASQDAEQTASHLRKRQLRGIVIDTSSRPSYRAEELAGHLGAIYAPLPQANASDLQRVIQAVTS</sequence>
<keyword evidence="4" id="KW-0436">Ligase</keyword>
<dbReference type="InterPro" id="IPR041702">
    <property type="entry name" value="BchD/ChlD_VWA"/>
</dbReference>
<dbReference type="RefSeq" id="WP_009020457.1">
    <property type="nucleotide sequence ID" value="NZ_DS999411.1"/>
</dbReference>
<dbReference type="GO" id="GO:0016851">
    <property type="term" value="F:magnesium chelatase activity"/>
    <property type="evidence" value="ECO:0007669"/>
    <property type="project" value="UniProtKB-EC"/>
</dbReference>
<dbReference type="InterPro" id="IPR002035">
    <property type="entry name" value="VWF_A"/>
</dbReference>
<dbReference type="Gene3D" id="1.10.8.80">
    <property type="entry name" value="Magnesium chelatase subunit I, C-Terminal domain"/>
    <property type="match status" value="1"/>
</dbReference>
<dbReference type="NCBIfam" id="NF009943">
    <property type="entry name" value="PRK13406.1"/>
    <property type="match status" value="1"/>
</dbReference>
<dbReference type="Gene3D" id="3.40.50.410">
    <property type="entry name" value="von Willebrand factor, type A domain"/>
    <property type="match status" value="1"/>
</dbReference>
<gene>
    <name evidence="4" type="ORF">NOR51B_1658</name>
</gene>
<dbReference type="InterPro" id="IPR036465">
    <property type="entry name" value="vWFA_dom_sf"/>
</dbReference>
<dbReference type="PANTHER" id="PTHR43473:SF2">
    <property type="entry name" value="MAGNESIUM-CHELATASE SUBUNIT CHLD, CHLOROPLASTIC"/>
    <property type="match status" value="1"/>
</dbReference>
<evidence type="ECO:0000256" key="1">
    <source>
        <dbReference type="ARBA" id="ARBA00005799"/>
    </source>
</evidence>
<reference evidence="5" key="1">
    <citation type="journal article" date="2013" name="BMC Microbiol.">
        <title>Taxonomy and evolution of bacteriochlorophyll a-containing members of the OM60/NOR5 clade of marine gammaproteobacteria: description of Luminiphilus syltensis gen. nov., sp. nov., reclassification of Haliea rubra as Pseudohaliea rubra gen. nov., comb. nov., and emendation of Chromatocurvus halotolerans.</title>
        <authorList>
            <person name="Spring S."/>
            <person name="Riedel T."/>
            <person name="Sproer C."/>
            <person name="Yan S."/>
            <person name="Harder J."/>
            <person name="Fuchs B.M."/>
        </authorList>
    </citation>
    <scope>NUCLEOTIDE SEQUENCE [LARGE SCALE GENOMIC DNA]</scope>
    <source>
        <strain evidence="5">NOR51-B</strain>
    </source>
</reference>
<dbReference type="HOGENOM" id="CLU_016684_6_2_6"/>
<organism evidence="4 5">
    <name type="scientific">Luminiphilus syltensis NOR5-1B</name>
    <dbReference type="NCBI Taxonomy" id="565045"/>
    <lineage>
        <taxon>Bacteria</taxon>
        <taxon>Pseudomonadati</taxon>
        <taxon>Pseudomonadota</taxon>
        <taxon>Gammaproteobacteria</taxon>
        <taxon>Cellvibrionales</taxon>
        <taxon>Halieaceae</taxon>
        <taxon>Luminiphilus</taxon>
    </lineage>
</organism>
<feature type="domain" description="VWFA" evidence="3">
    <location>
        <begin position="429"/>
        <end position="608"/>
    </location>
</feature>
<proteinExistence type="inferred from homology"/>
<evidence type="ECO:0000259" key="3">
    <source>
        <dbReference type="PROSITE" id="PS50234"/>
    </source>
</evidence>
<dbReference type="Pfam" id="PF17863">
    <property type="entry name" value="AAA_lid_2"/>
    <property type="match status" value="1"/>
</dbReference>
<dbReference type="SUPFAM" id="SSF53300">
    <property type="entry name" value="vWA-like"/>
    <property type="match status" value="1"/>
</dbReference>
<dbReference type="EMBL" id="DS999411">
    <property type="protein sequence ID" value="EED35711.1"/>
    <property type="molecule type" value="Genomic_DNA"/>
</dbReference>
<feature type="region of interest" description="Disordered" evidence="2">
    <location>
        <begin position="265"/>
        <end position="313"/>
    </location>
</feature>
<feature type="compositionally biased region" description="Acidic residues" evidence="2">
    <location>
        <begin position="281"/>
        <end position="313"/>
    </location>
</feature>
<dbReference type="EC" id="6.6.1.1" evidence="4"/>
<dbReference type="SMART" id="SM00327">
    <property type="entry name" value="VWA"/>
    <property type="match status" value="1"/>
</dbReference>
<dbReference type="CDD" id="cd01451">
    <property type="entry name" value="vWA_Magnesium_chelatase"/>
    <property type="match status" value="1"/>
</dbReference>
<dbReference type="InterPro" id="IPR041628">
    <property type="entry name" value="ChlI/MoxR_AAA_lid"/>
</dbReference>
<keyword evidence="5" id="KW-1185">Reference proteome</keyword>
<dbReference type="PROSITE" id="PS50234">
    <property type="entry name" value="VWFA"/>
    <property type="match status" value="1"/>
</dbReference>
<dbReference type="SUPFAM" id="SSF52540">
    <property type="entry name" value="P-loop containing nucleoside triphosphate hydrolases"/>
    <property type="match status" value="1"/>
</dbReference>
<dbReference type="eggNOG" id="COG1240">
    <property type="taxonomic scope" value="Bacteria"/>
</dbReference>
<dbReference type="Pfam" id="PF13519">
    <property type="entry name" value="VWA_2"/>
    <property type="match status" value="1"/>
</dbReference>
<dbReference type="InterPro" id="IPR027417">
    <property type="entry name" value="P-loop_NTPase"/>
</dbReference>
<comment type="similarity">
    <text evidence="1">Belongs to the Mg-chelatase subunits D/I family.</text>
</comment>
<dbReference type="Proteomes" id="UP000004699">
    <property type="component" value="Unassembled WGS sequence"/>
</dbReference>
<dbReference type="OrthoDB" id="9775079at2"/>
<dbReference type="Gene3D" id="3.40.50.300">
    <property type="entry name" value="P-loop containing nucleotide triphosphate hydrolases"/>
    <property type="match status" value="1"/>
</dbReference>